<proteinExistence type="predicted"/>
<dbReference type="Proteomes" id="UP000030641">
    <property type="component" value="Unassembled WGS sequence"/>
</dbReference>
<organism evidence="2 3">
    <name type="scientific">Aureobasidium subglaciale (strain EXF-2481)</name>
    <name type="common">Aureobasidium pullulans var. subglaciale</name>
    <dbReference type="NCBI Taxonomy" id="1043005"/>
    <lineage>
        <taxon>Eukaryota</taxon>
        <taxon>Fungi</taxon>
        <taxon>Dikarya</taxon>
        <taxon>Ascomycota</taxon>
        <taxon>Pezizomycotina</taxon>
        <taxon>Dothideomycetes</taxon>
        <taxon>Dothideomycetidae</taxon>
        <taxon>Dothideales</taxon>
        <taxon>Saccotheciaceae</taxon>
        <taxon>Aureobasidium</taxon>
    </lineage>
</organism>
<evidence type="ECO:0000256" key="1">
    <source>
        <dbReference type="SAM" id="MobiDB-lite"/>
    </source>
</evidence>
<dbReference type="AlphaFoldDB" id="A0A074YT24"/>
<protein>
    <submittedName>
        <fullName evidence="2">Uncharacterized protein</fullName>
    </submittedName>
</protein>
<dbReference type="HOGENOM" id="CLU_2209510_0_0_1"/>
<dbReference type="RefSeq" id="XP_013349395.1">
    <property type="nucleotide sequence ID" value="XM_013493941.1"/>
</dbReference>
<gene>
    <name evidence="2" type="ORF">AUEXF2481DRAFT_25187</name>
</gene>
<name>A0A074YT24_AURSE</name>
<reference evidence="2 3" key="1">
    <citation type="journal article" date="2014" name="BMC Genomics">
        <title>Genome sequencing of four Aureobasidium pullulans varieties: biotechnological potential, stress tolerance, and description of new species.</title>
        <authorList>
            <person name="Gostin Ar C."/>
            <person name="Ohm R.A."/>
            <person name="Kogej T."/>
            <person name="Sonjak S."/>
            <person name="Turk M."/>
            <person name="Zajc J."/>
            <person name="Zalar P."/>
            <person name="Grube M."/>
            <person name="Sun H."/>
            <person name="Han J."/>
            <person name="Sharma A."/>
            <person name="Chiniquy J."/>
            <person name="Ngan C.Y."/>
            <person name="Lipzen A."/>
            <person name="Barry K."/>
            <person name="Grigoriev I.V."/>
            <person name="Gunde-Cimerman N."/>
        </authorList>
    </citation>
    <scope>NUCLEOTIDE SEQUENCE [LARGE SCALE GENOMIC DNA]</scope>
    <source>
        <strain evidence="2 3">EXF-2481</strain>
    </source>
</reference>
<evidence type="ECO:0000313" key="3">
    <source>
        <dbReference type="Proteomes" id="UP000030641"/>
    </source>
</evidence>
<dbReference type="InParanoid" id="A0A074YT24"/>
<sequence>MTLTQVRIEEEEEETEATSKARIPREDAVITRIVCFELRRWEEQLAGHSVSGVLRCVPPKTIHVSSFEPPKKQLSLFQKEAAPLPTVSERLHDLVNAFPRLAFAKPL</sequence>
<dbReference type="EMBL" id="KL584749">
    <property type="protein sequence ID" value="KER00909.1"/>
    <property type="molecule type" value="Genomic_DNA"/>
</dbReference>
<accession>A0A074YT24</accession>
<dbReference type="GeneID" id="25362926"/>
<keyword evidence="3" id="KW-1185">Reference proteome</keyword>
<evidence type="ECO:0000313" key="2">
    <source>
        <dbReference type="EMBL" id="KER00909.1"/>
    </source>
</evidence>
<feature type="region of interest" description="Disordered" evidence="1">
    <location>
        <begin position="1"/>
        <end position="20"/>
    </location>
</feature>